<proteinExistence type="predicted"/>
<gene>
    <name evidence="5" type="ORF">K443DRAFT_678731</name>
</gene>
<dbReference type="Gene3D" id="2.60.120.260">
    <property type="entry name" value="Galactose-binding domain-like"/>
    <property type="match status" value="1"/>
</dbReference>
<protein>
    <submittedName>
        <fullName evidence="5">Unplaced genomic scaffold K443scaffold_78, whole genome shotgun sequence</fullName>
    </submittedName>
</protein>
<dbReference type="Proteomes" id="UP000054477">
    <property type="component" value="Unassembled WGS sequence"/>
</dbReference>
<evidence type="ECO:0000313" key="6">
    <source>
        <dbReference type="Proteomes" id="UP000054477"/>
    </source>
</evidence>
<feature type="coiled-coil region" evidence="1">
    <location>
        <begin position="370"/>
        <end position="428"/>
    </location>
</feature>
<name>A0A0C9X7M6_9AGAR</name>
<evidence type="ECO:0000313" key="5">
    <source>
        <dbReference type="EMBL" id="KIK01031.1"/>
    </source>
</evidence>
<evidence type="ECO:0000256" key="2">
    <source>
        <dbReference type="SAM" id="MobiDB-lite"/>
    </source>
</evidence>
<dbReference type="OrthoDB" id="2758521at2759"/>
<feature type="region of interest" description="Disordered" evidence="2">
    <location>
        <begin position="307"/>
        <end position="368"/>
    </location>
</feature>
<organism evidence="5 6">
    <name type="scientific">Laccaria amethystina LaAM-08-1</name>
    <dbReference type="NCBI Taxonomy" id="1095629"/>
    <lineage>
        <taxon>Eukaryota</taxon>
        <taxon>Fungi</taxon>
        <taxon>Dikarya</taxon>
        <taxon>Basidiomycota</taxon>
        <taxon>Agaricomycotina</taxon>
        <taxon>Agaricomycetes</taxon>
        <taxon>Agaricomycetidae</taxon>
        <taxon>Agaricales</taxon>
        <taxon>Agaricineae</taxon>
        <taxon>Hydnangiaceae</taxon>
        <taxon>Laccaria</taxon>
    </lineage>
</organism>
<accession>A0A0C9X7M6</accession>
<feature type="compositionally biased region" description="Basic and acidic residues" evidence="2">
    <location>
        <begin position="356"/>
        <end position="368"/>
    </location>
</feature>
<reference evidence="6" key="2">
    <citation type="submission" date="2015-01" db="EMBL/GenBank/DDBJ databases">
        <title>Evolutionary Origins and Diversification of the Mycorrhizal Mutualists.</title>
        <authorList>
            <consortium name="DOE Joint Genome Institute"/>
            <consortium name="Mycorrhizal Genomics Consortium"/>
            <person name="Kohler A."/>
            <person name="Kuo A."/>
            <person name="Nagy L.G."/>
            <person name="Floudas D."/>
            <person name="Copeland A."/>
            <person name="Barry K.W."/>
            <person name="Cichocki N."/>
            <person name="Veneault-Fourrey C."/>
            <person name="LaButti K."/>
            <person name="Lindquist E.A."/>
            <person name="Lipzen A."/>
            <person name="Lundell T."/>
            <person name="Morin E."/>
            <person name="Murat C."/>
            <person name="Riley R."/>
            <person name="Ohm R."/>
            <person name="Sun H."/>
            <person name="Tunlid A."/>
            <person name="Henrissat B."/>
            <person name="Grigoriev I.V."/>
            <person name="Hibbett D.S."/>
            <person name="Martin F."/>
        </authorList>
    </citation>
    <scope>NUCLEOTIDE SEQUENCE [LARGE SCALE GENOMIC DNA]</scope>
    <source>
        <strain evidence="6">LaAM-08-1</strain>
    </source>
</reference>
<reference evidence="5 6" key="1">
    <citation type="submission" date="2014-04" db="EMBL/GenBank/DDBJ databases">
        <authorList>
            <consortium name="DOE Joint Genome Institute"/>
            <person name="Kuo A."/>
            <person name="Kohler A."/>
            <person name="Nagy L.G."/>
            <person name="Floudas D."/>
            <person name="Copeland A."/>
            <person name="Barry K.W."/>
            <person name="Cichocki N."/>
            <person name="Veneault-Fourrey C."/>
            <person name="LaButti K."/>
            <person name="Lindquist E.A."/>
            <person name="Lipzen A."/>
            <person name="Lundell T."/>
            <person name="Morin E."/>
            <person name="Murat C."/>
            <person name="Sun H."/>
            <person name="Tunlid A."/>
            <person name="Henrissat B."/>
            <person name="Grigoriev I.V."/>
            <person name="Hibbett D.S."/>
            <person name="Martin F."/>
            <person name="Nordberg H.P."/>
            <person name="Cantor M.N."/>
            <person name="Hua S.X."/>
        </authorList>
    </citation>
    <scope>NUCLEOTIDE SEQUENCE [LARGE SCALE GENOMIC DNA]</scope>
    <source>
        <strain evidence="5 6">LaAM-08-1</strain>
    </source>
</reference>
<keyword evidence="1" id="KW-0175">Coiled coil</keyword>
<evidence type="ECO:0000256" key="1">
    <source>
        <dbReference type="SAM" id="Coils"/>
    </source>
</evidence>
<feature type="transmembrane region" description="Helical" evidence="3">
    <location>
        <begin position="227"/>
        <end position="251"/>
    </location>
</feature>
<dbReference type="AlphaFoldDB" id="A0A0C9X7M6"/>
<sequence>MKLTGSRTFLYALGITLCLWSPCVAPDPVNQTIDDQYGDSSTGFVPVYWPNTSSWANQNCVGCDIQLDVTQVYDGTYSAATYNPATGPMGISIQFTGTAIYVYFTLANWQGPAGPISPTSANFTVDAENPVLYTHERDLSTSVFQYQVLVFSQTNLPNNPHILNITTMGSKTVSVNFDYAMYTRDNGSVLASSSTITSKSQTSSTSNIVQQTTTGHTATGTHTRTPVGAIVGGIAGGIVIFVVFVFVLLCWHRCRGRDAQRTTPLITEFSIGENPSIEAVLRQAAYTQPPVHSKASRLMPHLANQTVYNSAPNQGGVGTSRQNKSRTLLGNLNNPDSAPGGMPWSGQQNHPLSHPNTRELTQDEVRRERQEELDNRLRMVQQEMAQVTALGEQRTSRATPVEGADLSASDIRMEIQLMREQIQLLRDQQRSTWALGLSDNPPPGYTPMETRVRDSRIIPERRASS</sequence>
<dbReference type="EMBL" id="KN838613">
    <property type="protein sequence ID" value="KIK01031.1"/>
    <property type="molecule type" value="Genomic_DNA"/>
</dbReference>
<keyword evidence="3" id="KW-1133">Transmembrane helix</keyword>
<keyword evidence="6" id="KW-1185">Reference proteome</keyword>
<evidence type="ECO:0000256" key="4">
    <source>
        <dbReference type="SAM" id="SignalP"/>
    </source>
</evidence>
<keyword evidence="4" id="KW-0732">Signal</keyword>
<keyword evidence="3" id="KW-0472">Membrane</keyword>
<dbReference type="STRING" id="1095629.A0A0C9X7M6"/>
<feature type="compositionally biased region" description="Polar residues" evidence="2">
    <location>
        <begin position="345"/>
        <end position="355"/>
    </location>
</feature>
<keyword evidence="3" id="KW-0812">Transmembrane</keyword>
<feature type="signal peptide" evidence="4">
    <location>
        <begin position="1"/>
        <end position="25"/>
    </location>
</feature>
<evidence type="ECO:0000256" key="3">
    <source>
        <dbReference type="SAM" id="Phobius"/>
    </source>
</evidence>
<dbReference type="HOGENOM" id="CLU_033259_1_1_1"/>
<feature type="chain" id="PRO_5002206224" evidence="4">
    <location>
        <begin position="26"/>
        <end position="465"/>
    </location>
</feature>
<feature type="compositionally biased region" description="Polar residues" evidence="2">
    <location>
        <begin position="307"/>
        <end position="336"/>
    </location>
</feature>